<dbReference type="AlphaFoldDB" id="A0A183T0Q5"/>
<keyword evidence="2 4" id="KW-0378">Hydrolase</keyword>
<evidence type="ECO:0000256" key="1">
    <source>
        <dbReference type="ARBA" id="ARBA00022741"/>
    </source>
</evidence>
<organism evidence="7">
    <name type="scientific">Schistocephalus solidus</name>
    <name type="common">Tapeworm</name>
    <dbReference type="NCBI Taxonomy" id="70667"/>
    <lineage>
        <taxon>Eukaryota</taxon>
        <taxon>Metazoa</taxon>
        <taxon>Spiralia</taxon>
        <taxon>Lophotrochozoa</taxon>
        <taxon>Platyhelminthes</taxon>
        <taxon>Cestoda</taxon>
        <taxon>Eucestoda</taxon>
        <taxon>Diphyllobothriidea</taxon>
        <taxon>Diphyllobothriidae</taxon>
        <taxon>Schistocephalus</taxon>
    </lineage>
</organism>
<name>A0A183T0Q5_SCHSO</name>
<reference evidence="5 6" key="2">
    <citation type="submission" date="2018-11" db="EMBL/GenBank/DDBJ databases">
        <authorList>
            <consortium name="Pathogen Informatics"/>
        </authorList>
    </citation>
    <scope>NUCLEOTIDE SEQUENCE [LARGE SCALE GENOMIC DNA]</scope>
    <source>
        <strain evidence="5 6">NST_G2</strain>
    </source>
</reference>
<dbReference type="EMBL" id="UYSU01035620">
    <property type="protein sequence ID" value="VDL96438.1"/>
    <property type="molecule type" value="Genomic_DNA"/>
</dbReference>
<comment type="similarity">
    <text evidence="4">Belongs to the DEAD box helicase family.</text>
</comment>
<reference evidence="7" key="1">
    <citation type="submission" date="2016-06" db="UniProtKB">
        <authorList>
            <consortium name="WormBaseParasite"/>
        </authorList>
    </citation>
    <scope>IDENTIFICATION</scope>
</reference>
<dbReference type="EC" id="3.6.4.13" evidence="4"/>
<comment type="catalytic activity">
    <reaction evidence="4">
        <text>ATP + H2O = ADP + phosphate + H(+)</text>
        <dbReference type="Rhea" id="RHEA:13065"/>
        <dbReference type="ChEBI" id="CHEBI:15377"/>
        <dbReference type="ChEBI" id="CHEBI:15378"/>
        <dbReference type="ChEBI" id="CHEBI:30616"/>
        <dbReference type="ChEBI" id="CHEBI:43474"/>
        <dbReference type="ChEBI" id="CHEBI:456216"/>
        <dbReference type="EC" id="3.6.4.13"/>
    </reaction>
</comment>
<dbReference type="SUPFAM" id="SSF52540">
    <property type="entry name" value="P-loop containing nucleoside triphosphate hydrolases"/>
    <property type="match status" value="1"/>
</dbReference>
<protein>
    <recommendedName>
        <fullName evidence="4">ATP-dependent RNA helicase</fullName>
        <ecNumber evidence="4">3.6.4.13</ecNumber>
    </recommendedName>
</protein>
<dbReference type="STRING" id="70667.A0A183T0Q5"/>
<keyword evidence="1 4" id="KW-0547">Nucleotide-binding</keyword>
<dbReference type="WBParaSite" id="SSLN_0001042901-mRNA-1">
    <property type="protein sequence ID" value="SSLN_0001042901-mRNA-1"/>
    <property type="gene ID" value="SSLN_0001042901"/>
</dbReference>
<dbReference type="GO" id="GO:0016787">
    <property type="term" value="F:hydrolase activity"/>
    <property type="evidence" value="ECO:0007669"/>
    <property type="project" value="UniProtKB-KW"/>
</dbReference>
<dbReference type="GO" id="GO:0003723">
    <property type="term" value="F:RNA binding"/>
    <property type="evidence" value="ECO:0007669"/>
    <property type="project" value="UniProtKB-UniRule"/>
</dbReference>
<keyword evidence="3 4" id="KW-0067">ATP-binding</keyword>
<dbReference type="Gene3D" id="3.40.50.300">
    <property type="entry name" value="P-loop containing nucleotide triphosphate hydrolases"/>
    <property type="match status" value="1"/>
</dbReference>
<keyword evidence="6" id="KW-1185">Reference proteome</keyword>
<proteinExistence type="inferred from homology"/>
<evidence type="ECO:0000313" key="7">
    <source>
        <dbReference type="WBParaSite" id="SSLN_0001042901-mRNA-1"/>
    </source>
</evidence>
<comment type="domain">
    <text evidence="4">The Q motif is unique to and characteristic of the DEAD box family of RNA helicases and controls ATP binding and hydrolysis.</text>
</comment>
<gene>
    <name evidence="5" type="ORF">SSLN_LOCUS10053</name>
</gene>
<dbReference type="PANTHER" id="PTHR24031">
    <property type="entry name" value="RNA HELICASE"/>
    <property type="match status" value="1"/>
</dbReference>
<evidence type="ECO:0000313" key="6">
    <source>
        <dbReference type="Proteomes" id="UP000275846"/>
    </source>
</evidence>
<dbReference type="GO" id="GO:0003724">
    <property type="term" value="F:RNA helicase activity"/>
    <property type="evidence" value="ECO:0007669"/>
    <property type="project" value="UniProtKB-EC"/>
</dbReference>
<evidence type="ECO:0000256" key="2">
    <source>
        <dbReference type="ARBA" id="ARBA00022801"/>
    </source>
</evidence>
<keyword evidence="4" id="KW-0694">RNA-binding</keyword>
<evidence type="ECO:0000256" key="4">
    <source>
        <dbReference type="RuleBase" id="RU365068"/>
    </source>
</evidence>
<evidence type="ECO:0000256" key="3">
    <source>
        <dbReference type="ARBA" id="ARBA00022840"/>
    </source>
</evidence>
<sequence>MNSAAADAQRIRKEDVVIGGFTLVRDKQRYTKPQLLNSSSVHVIRAVVILPVRDLAKQAEETFKRLIASTSLRIIDEADRVITEEKQDWYNVFEGALYGAMHLSSSKDLAIQDLVRSHLLPTIDSQCTMASCTLQKVSADLNFWQFTSQAHSNEVVPYAVAPKYSSLVHFQILLSATLTHDPGPLKRFRLNFPRLFLATSLFEDVSSQTCLAPSDEPSKVTTEEDRMVNKYTLRFDAYPLPDHRNVKPPISVGGASTGGVGVFSIPSGLKEFVVEITDHHKPPFLAYLVRKLGHEKVLCFTNSRESTKRLAFLMSKFNGLQARALYAGLPLPKRSRILKEFGSGGVQVRHFKMRLRAVGMGKVKNFPFHASKLRPYEQDYQNALSELKKSFQVSCALPSPYIHLRHFQYRLVLVYAGLLARNCRTSKVGGAAASDLNE</sequence>
<comment type="function">
    <text evidence="4">RNA helicase.</text>
</comment>
<dbReference type="InterPro" id="IPR027417">
    <property type="entry name" value="P-loop_NTPase"/>
</dbReference>
<accession>A0A183T0Q5</accession>
<keyword evidence="4" id="KW-0347">Helicase</keyword>
<evidence type="ECO:0000313" key="5">
    <source>
        <dbReference type="EMBL" id="VDL96438.1"/>
    </source>
</evidence>
<dbReference type="GO" id="GO:0005524">
    <property type="term" value="F:ATP binding"/>
    <property type="evidence" value="ECO:0007669"/>
    <property type="project" value="UniProtKB-UniRule"/>
</dbReference>
<dbReference type="OrthoDB" id="3370at2759"/>
<dbReference type="Proteomes" id="UP000275846">
    <property type="component" value="Unassembled WGS sequence"/>
</dbReference>